<gene>
    <name evidence="12" type="ORF">G443_004087</name>
</gene>
<evidence type="ECO:0000256" key="10">
    <source>
        <dbReference type="SAM" id="Phobius"/>
    </source>
</evidence>
<comment type="catalytic activity">
    <reaction evidence="1">
        <text>ATP + protein L-histidine = ADP + protein N-phospho-L-histidine.</text>
        <dbReference type="EC" id="2.7.13.3"/>
    </reaction>
</comment>
<dbReference type="GO" id="GO:0016301">
    <property type="term" value="F:kinase activity"/>
    <property type="evidence" value="ECO:0007669"/>
    <property type="project" value="UniProtKB-KW"/>
</dbReference>
<organism evidence="12 13">
    <name type="scientific">Actinoalloteichus caeruleus DSM 43889</name>
    <dbReference type="NCBI Taxonomy" id="1120930"/>
    <lineage>
        <taxon>Bacteria</taxon>
        <taxon>Bacillati</taxon>
        <taxon>Actinomycetota</taxon>
        <taxon>Actinomycetes</taxon>
        <taxon>Pseudonocardiales</taxon>
        <taxon>Pseudonocardiaceae</taxon>
        <taxon>Actinoalloteichus</taxon>
        <taxon>Actinoalloteichus cyanogriseus</taxon>
    </lineage>
</organism>
<evidence type="ECO:0000256" key="9">
    <source>
        <dbReference type="SAM" id="Coils"/>
    </source>
</evidence>
<evidence type="ECO:0000256" key="1">
    <source>
        <dbReference type="ARBA" id="ARBA00000085"/>
    </source>
</evidence>
<evidence type="ECO:0000256" key="2">
    <source>
        <dbReference type="ARBA" id="ARBA00012438"/>
    </source>
</evidence>
<dbReference type="EC" id="2.7.13.3" evidence="2"/>
<evidence type="ECO:0000256" key="7">
    <source>
        <dbReference type="ARBA" id="ARBA00022840"/>
    </source>
</evidence>
<dbReference type="Gene3D" id="3.30.565.10">
    <property type="entry name" value="Histidine kinase-like ATPase, C-terminal domain"/>
    <property type="match status" value="1"/>
</dbReference>
<feature type="transmembrane region" description="Helical" evidence="10">
    <location>
        <begin position="184"/>
        <end position="202"/>
    </location>
</feature>
<feature type="transmembrane region" description="Helical" evidence="10">
    <location>
        <begin position="73"/>
        <end position="92"/>
    </location>
</feature>
<dbReference type="CDD" id="cd16917">
    <property type="entry name" value="HATPase_UhpB-NarQ-NarX-like"/>
    <property type="match status" value="1"/>
</dbReference>
<evidence type="ECO:0000256" key="4">
    <source>
        <dbReference type="ARBA" id="ARBA00022679"/>
    </source>
</evidence>
<keyword evidence="8" id="KW-0902">Two-component regulatory system</keyword>
<proteinExistence type="predicted"/>
<keyword evidence="10" id="KW-1133">Transmembrane helix</keyword>
<keyword evidence="4" id="KW-0808">Transferase</keyword>
<feature type="coiled-coil region" evidence="9">
    <location>
        <begin position="209"/>
        <end position="241"/>
    </location>
</feature>
<evidence type="ECO:0000256" key="3">
    <source>
        <dbReference type="ARBA" id="ARBA00022553"/>
    </source>
</evidence>
<dbReference type="InterPro" id="IPR011712">
    <property type="entry name" value="Sig_transdc_His_kin_sub3_dim/P"/>
</dbReference>
<feature type="transmembrane region" description="Helical" evidence="10">
    <location>
        <begin position="141"/>
        <end position="163"/>
    </location>
</feature>
<dbReference type="PANTHER" id="PTHR24421:SF10">
    <property type="entry name" value="NITRATE_NITRITE SENSOR PROTEIN NARQ"/>
    <property type="match status" value="1"/>
</dbReference>
<evidence type="ECO:0000256" key="8">
    <source>
        <dbReference type="ARBA" id="ARBA00023012"/>
    </source>
</evidence>
<dbReference type="EMBL" id="AUBJ02000001">
    <property type="protein sequence ID" value="MCP2333817.1"/>
    <property type="molecule type" value="Genomic_DNA"/>
</dbReference>
<keyword evidence="9" id="KW-0175">Coiled coil</keyword>
<dbReference type="Gene3D" id="1.20.5.1930">
    <property type="match status" value="1"/>
</dbReference>
<dbReference type="InterPro" id="IPR036890">
    <property type="entry name" value="HATPase_C_sf"/>
</dbReference>
<dbReference type="InterPro" id="IPR050482">
    <property type="entry name" value="Sensor_HK_TwoCompSys"/>
</dbReference>
<evidence type="ECO:0000259" key="11">
    <source>
        <dbReference type="Pfam" id="PF07730"/>
    </source>
</evidence>
<accession>A0ABT1JMQ9</accession>
<keyword evidence="10" id="KW-0812">Transmembrane</keyword>
<keyword evidence="3" id="KW-0597">Phosphoprotein</keyword>
<evidence type="ECO:0000313" key="12">
    <source>
        <dbReference type="EMBL" id="MCP2333817.1"/>
    </source>
</evidence>
<evidence type="ECO:0000313" key="13">
    <source>
        <dbReference type="Proteomes" id="UP000791080"/>
    </source>
</evidence>
<dbReference type="Proteomes" id="UP000791080">
    <property type="component" value="Unassembled WGS sequence"/>
</dbReference>
<keyword evidence="6 12" id="KW-0418">Kinase</keyword>
<comment type="caution">
    <text evidence="12">The sequence shown here is derived from an EMBL/GenBank/DDBJ whole genome shotgun (WGS) entry which is preliminary data.</text>
</comment>
<protein>
    <recommendedName>
        <fullName evidence="2">histidine kinase</fullName>
        <ecNumber evidence="2">2.7.13.3</ecNumber>
    </recommendedName>
</protein>
<feature type="transmembrane region" description="Helical" evidence="10">
    <location>
        <begin position="99"/>
        <end position="121"/>
    </location>
</feature>
<keyword evidence="13" id="KW-1185">Reference proteome</keyword>
<keyword evidence="10" id="KW-0472">Membrane</keyword>
<keyword evidence="7" id="KW-0067">ATP-binding</keyword>
<dbReference type="PANTHER" id="PTHR24421">
    <property type="entry name" value="NITRATE/NITRITE SENSOR PROTEIN NARX-RELATED"/>
    <property type="match status" value="1"/>
</dbReference>
<keyword evidence="5" id="KW-0547">Nucleotide-binding</keyword>
<feature type="transmembrane region" description="Helical" evidence="10">
    <location>
        <begin position="44"/>
        <end position="67"/>
    </location>
</feature>
<reference evidence="12 13" key="1">
    <citation type="submission" date="2022-06" db="EMBL/GenBank/DDBJ databases">
        <title>Genomic Encyclopedia of Type Strains, Phase I: the one thousand microbial genomes (KMG-I) project.</title>
        <authorList>
            <person name="Kyrpides N."/>
        </authorList>
    </citation>
    <scope>NUCLEOTIDE SEQUENCE [LARGE SCALE GENOMIC DNA]</scope>
    <source>
        <strain evidence="12 13">DSM 43889</strain>
    </source>
</reference>
<evidence type="ECO:0000256" key="5">
    <source>
        <dbReference type="ARBA" id="ARBA00022741"/>
    </source>
</evidence>
<name>A0ABT1JMQ9_ACTCY</name>
<evidence type="ECO:0000256" key="6">
    <source>
        <dbReference type="ARBA" id="ARBA00022777"/>
    </source>
</evidence>
<feature type="domain" description="Signal transduction histidine kinase subgroup 3 dimerisation and phosphoacceptor" evidence="11">
    <location>
        <begin position="234"/>
        <end position="299"/>
    </location>
</feature>
<dbReference type="SUPFAM" id="SSF55874">
    <property type="entry name" value="ATPase domain of HSP90 chaperone/DNA topoisomerase II/histidine kinase"/>
    <property type="match status" value="1"/>
</dbReference>
<dbReference type="Pfam" id="PF07730">
    <property type="entry name" value="HisKA_3"/>
    <property type="match status" value="1"/>
</dbReference>
<sequence length="439" mass="46209">MRNSGGRRGPAGGRPALAPTRRVRWWTRALTAAGARTPVARDAVVALGLALLLVVVRVGAALAVNGGILPEPLWTVVLMNLVASADVAVLAIRRLVPRTALVLATVVVLVASLPPFVYPGTGLGLVVCAYTVGSLLPRRRVVLTLAVLALVHAVGGLLSVAVLDGRITPLPTFWGNDGTNARNLLLASLFSYGLAGLLGLYTRTRRDYLDELAARVDRLTAERAERAKAAVREERARIARELHDVAAHDLSAIVVQAGAADRLVDRDPALVREALRGIRGQGRATLSAMRQLVGILRTDAPEDDQGPLPSMGSVEELVEEARRAGTVVTLSVSGPEQPLPVAVDVAAYRLVQEAISNARQHSPGAEVAVVVVRSPEGLEVAVRNGAATTGGDATGSGGYGLMGMRERVRQTSGRLRVGPTADGGWLVTAWFPTEPEGRE</sequence>